<protein>
    <recommendedName>
        <fullName evidence="1">Putative component of 'biosynthetic module' domain-containing protein</fullName>
    </recommendedName>
</protein>
<dbReference type="Proteomes" id="UP000266016">
    <property type="component" value="Unassembled WGS sequence"/>
</dbReference>
<accession>A0A398BHL4</accession>
<reference evidence="2 3" key="1">
    <citation type="submission" date="2018-08" db="EMBL/GenBank/DDBJ databases">
        <title>Bacillus jemisoniae sp. nov., Bacillus chryseoplanitiae sp. nov., Bacillus resnikiae sp. nov., and Bacillus frankliniae sp. nov., isolated from Viking spacecraft and associated surfaces.</title>
        <authorList>
            <person name="Seuylemezian A."/>
            <person name="Vaishampayan P."/>
        </authorList>
    </citation>
    <scope>NUCLEOTIDE SEQUENCE [LARGE SCALE GENOMIC DNA]</scope>
    <source>
        <strain evidence="2 3">MA001</strain>
    </source>
</reference>
<keyword evidence="3" id="KW-1185">Reference proteome</keyword>
<gene>
    <name evidence="2" type="ORF">D1953_06680</name>
</gene>
<comment type="caution">
    <text evidence="2">The sequence shown here is derived from an EMBL/GenBank/DDBJ whole genome shotgun (WGS) entry which is preliminary data.</text>
</comment>
<feature type="domain" description="Putative component of 'biosynthetic module'" evidence="1">
    <location>
        <begin position="302"/>
        <end position="536"/>
    </location>
</feature>
<evidence type="ECO:0000259" key="1">
    <source>
        <dbReference type="Pfam" id="PF14266"/>
    </source>
</evidence>
<evidence type="ECO:0000313" key="3">
    <source>
        <dbReference type="Proteomes" id="UP000266016"/>
    </source>
</evidence>
<feature type="domain" description="Putative component of 'biosynthetic module'" evidence="1">
    <location>
        <begin position="21"/>
        <end position="277"/>
    </location>
</feature>
<dbReference type="Pfam" id="PF14266">
    <property type="entry name" value="YceG_bac"/>
    <property type="match status" value="2"/>
</dbReference>
<name>A0A398BHL4_9BACI</name>
<proteinExistence type="predicted"/>
<dbReference type="InterPro" id="IPR025647">
    <property type="entry name" value="YceG_bac"/>
</dbReference>
<sequence>MLREGVATVNYINIEPVLSTSTEDWLKLFFASVKERPSYLINDSTYGFQRVGIRVLGTPLDQDEYYNALFEMNQESSSVHVLSEELDKTIDNQMMKSIQDILDVHQQEPKGLSINRLIAFMYGKQLIPKHHDPSLSRHIQLSVMKVIEHFQQHHSAGLLTQEFRRFLIDVVKWLKNHWAKWAETITIGEDFPKVVWYGDMNDSQKYFLMLLMEFGCDVLLFHPEGKDLFAEIDSNNTISIPYQYRHTAKLEPFPTHQRERQTTVAYRANKQLEIMMHDHGSGIYKPWQFRDYIPSSITLRMTYDDVFIYAREKAMIRPEFKLESNRVHIPVIFAKIQGVSKDRKQYWEHMRELIDDSLALCIREFPFSQATKANYHFHYQKSLEQGVLSPEKMVNSNWWRYKHLPNGLQNAIAHTIKAYCEHPKLNKIAGESDYDLQLFLFKQANMMPEVVLQLLQKFDYAQEIPRLVLYNMEKNGKPSREDAALLLFLNEFGCDVIWYNPAGHNDIEQFINPSFYDVHWLEEVEFQQEFQEKEESIIKKIIKKIF</sequence>
<organism evidence="2 3">
    <name type="scientific">Peribacillus asahii</name>
    <dbReference type="NCBI Taxonomy" id="228899"/>
    <lineage>
        <taxon>Bacteria</taxon>
        <taxon>Bacillati</taxon>
        <taxon>Bacillota</taxon>
        <taxon>Bacilli</taxon>
        <taxon>Bacillales</taxon>
        <taxon>Bacillaceae</taxon>
        <taxon>Peribacillus</taxon>
    </lineage>
</organism>
<dbReference type="AlphaFoldDB" id="A0A398BHL4"/>
<evidence type="ECO:0000313" key="2">
    <source>
        <dbReference type="EMBL" id="RID86996.1"/>
    </source>
</evidence>
<dbReference type="EMBL" id="QWVS01000013">
    <property type="protein sequence ID" value="RID86996.1"/>
    <property type="molecule type" value="Genomic_DNA"/>
</dbReference>